<dbReference type="Proteomes" id="UP000818029">
    <property type="component" value="Chromosome A07"/>
</dbReference>
<dbReference type="GeneID" id="107955761"/>
<sequence length="189" mass="21186">MGQGGGASEAYLQMMDAWYSEFVRANPNSPPPPPPPIPQYASPPPPPPSPIPQYAPVAPQGVDMFRREKPSECVSTEAIMYKRFEDGLNEDIRVFVGILEIREFVVLVERACKVEELVKEKRKATIESWDLKKRQMGKAHQSSSKRLKEFTTRLNVSVGYSRRNNNQHNMASKAQATSIASVGSAWPNR</sequence>
<feature type="compositionally biased region" description="Pro residues" evidence="1">
    <location>
        <begin position="28"/>
        <end position="53"/>
    </location>
</feature>
<evidence type="ECO:0008006" key="4">
    <source>
        <dbReference type="Google" id="ProtNLM"/>
    </source>
</evidence>
<evidence type="ECO:0000256" key="1">
    <source>
        <dbReference type="SAM" id="MobiDB-lite"/>
    </source>
</evidence>
<proteinExistence type="predicted"/>
<reference evidence="3" key="2">
    <citation type="submission" date="2025-08" db="UniProtKB">
        <authorList>
            <consortium name="RefSeq"/>
        </authorList>
    </citation>
    <scope>IDENTIFICATION</scope>
</reference>
<evidence type="ECO:0000313" key="2">
    <source>
        <dbReference type="Proteomes" id="UP000818029"/>
    </source>
</evidence>
<dbReference type="RefSeq" id="XP_040930077.1">
    <property type="nucleotide sequence ID" value="XM_041074143.1"/>
</dbReference>
<reference evidence="2" key="1">
    <citation type="journal article" date="2020" name="Nat. Genet.">
        <title>Genomic diversifications of five Gossypium allopolyploid species and their impact on cotton improvement.</title>
        <authorList>
            <person name="Chen Z.J."/>
            <person name="Sreedasyam A."/>
            <person name="Ando A."/>
            <person name="Song Q."/>
            <person name="De Santiago L.M."/>
            <person name="Hulse-Kemp A.M."/>
            <person name="Ding M."/>
            <person name="Ye W."/>
            <person name="Kirkbride R.C."/>
            <person name="Jenkins J."/>
            <person name="Plott C."/>
            <person name="Lovell J."/>
            <person name="Lin Y.M."/>
            <person name="Vaughn R."/>
            <person name="Liu B."/>
            <person name="Simpson S."/>
            <person name="Scheffler B.E."/>
            <person name="Wen L."/>
            <person name="Saski C.A."/>
            <person name="Grover C.E."/>
            <person name="Hu G."/>
            <person name="Conover J.L."/>
            <person name="Carlson J.W."/>
            <person name="Shu S."/>
            <person name="Boston L.B."/>
            <person name="Williams M."/>
            <person name="Peterson D.G."/>
            <person name="McGee K."/>
            <person name="Jones D.C."/>
            <person name="Wendel J.F."/>
            <person name="Stelly D.M."/>
            <person name="Grimwood J."/>
            <person name="Schmutz J."/>
        </authorList>
    </citation>
    <scope>NUCLEOTIDE SEQUENCE [LARGE SCALE GENOMIC DNA]</scope>
    <source>
        <strain evidence="2">cv. TM-1</strain>
    </source>
</reference>
<organism evidence="2 3">
    <name type="scientific">Gossypium hirsutum</name>
    <name type="common">Upland cotton</name>
    <name type="synonym">Gossypium mexicanum</name>
    <dbReference type="NCBI Taxonomy" id="3635"/>
    <lineage>
        <taxon>Eukaryota</taxon>
        <taxon>Viridiplantae</taxon>
        <taxon>Streptophyta</taxon>
        <taxon>Embryophyta</taxon>
        <taxon>Tracheophyta</taxon>
        <taxon>Spermatophyta</taxon>
        <taxon>Magnoliopsida</taxon>
        <taxon>eudicotyledons</taxon>
        <taxon>Gunneridae</taxon>
        <taxon>Pentapetalae</taxon>
        <taxon>rosids</taxon>
        <taxon>malvids</taxon>
        <taxon>Malvales</taxon>
        <taxon>Malvaceae</taxon>
        <taxon>Malvoideae</taxon>
        <taxon>Gossypium</taxon>
    </lineage>
</organism>
<gene>
    <name evidence="3" type="primary">LOC107955761</name>
</gene>
<feature type="region of interest" description="Disordered" evidence="1">
    <location>
        <begin position="159"/>
        <end position="189"/>
    </location>
</feature>
<feature type="compositionally biased region" description="Polar residues" evidence="1">
    <location>
        <begin position="162"/>
        <end position="181"/>
    </location>
</feature>
<protein>
    <recommendedName>
        <fullName evidence="4">Gag-Pol polyprotein</fullName>
    </recommendedName>
</protein>
<feature type="region of interest" description="Disordered" evidence="1">
    <location>
        <begin position="23"/>
        <end position="55"/>
    </location>
</feature>
<name>A0ABM2YHQ2_GOSHI</name>
<accession>A0ABM2YHQ2</accession>
<evidence type="ECO:0000313" key="3">
    <source>
        <dbReference type="RefSeq" id="XP_040930077.1"/>
    </source>
</evidence>
<keyword evidence="2" id="KW-1185">Reference proteome</keyword>